<evidence type="ECO:0000313" key="2">
    <source>
        <dbReference type="WBParaSite" id="PDA_v2.g26436.t1"/>
    </source>
</evidence>
<keyword evidence="1" id="KW-1185">Reference proteome</keyword>
<accession>A0A914QGN0</accession>
<dbReference type="Proteomes" id="UP000887578">
    <property type="component" value="Unplaced"/>
</dbReference>
<sequence length="265" mass="30385">MSTLLKNKQNYLPFINDHQNESRLKNLNLGQNGKFRELIAFDNYSNSNYAQKFGGYRQTDMEMKDNNDNQKRDRNFSKASENSFNYDEYFKKNGSKLKKIDDIGESSESDAYNCSTLSHHFETFEDSVAVENEQKEVNAQKLMPKTSTKTKTVKKVISALTSMDPFHIPKQQENETIEAEVANYSKSQQLLNFNQVISCNLSGEAGDVEDSDQSQGVKSLAKHILKVSLRLYHILKIKKAIKRNTTANKDVYKSQTIFCKAIKNF</sequence>
<dbReference type="AlphaFoldDB" id="A0A914QGN0"/>
<name>A0A914QGN0_9BILA</name>
<dbReference type="WBParaSite" id="PDA_v2.g26436.t1">
    <property type="protein sequence ID" value="PDA_v2.g26436.t1"/>
    <property type="gene ID" value="PDA_v2.g26436"/>
</dbReference>
<reference evidence="2" key="1">
    <citation type="submission" date="2022-11" db="UniProtKB">
        <authorList>
            <consortium name="WormBaseParasite"/>
        </authorList>
    </citation>
    <scope>IDENTIFICATION</scope>
</reference>
<evidence type="ECO:0000313" key="1">
    <source>
        <dbReference type="Proteomes" id="UP000887578"/>
    </source>
</evidence>
<proteinExistence type="predicted"/>
<organism evidence="1 2">
    <name type="scientific">Panagrolaimus davidi</name>
    <dbReference type="NCBI Taxonomy" id="227884"/>
    <lineage>
        <taxon>Eukaryota</taxon>
        <taxon>Metazoa</taxon>
        <taxon>Ecdysozoa</taxon>
        <taxon>Nematoda</taxon>
        <taxon>Chromadorea</taxon>
        <taxon>Rhabditida</taxon>
        <taxon>Tylenchina</taxon>
        <taxon>Panagrolaimomorpha</taxon>
        <taxon>Panagrolaimoidea</taxon>
        <taxon>Panagrolaimidae</taxon>
        <taxon>Panagrolaimus</taxon>
    </lineage>
</organism>
<protein>
    <submittedName>
        <fullName evidence="2">Uncharacterized protein</fullName>
    </submittedName>
</protein>